<dbReference type="Proteomes" id="UP000198427">
    <property type="component" value="Unassembled WGS sequence"/>
</dbReference>
<evidence type="ECO:0000313" key="2">
    <source>
        <dbReference type="Proteomes" id="UP000198427"/>
    </source>
</evidence>
<comment type="caution">
    <text evidence="1">The sequence shown here is derived from an EMBL/GenBank/DDBJ whole genome shotgun (WGS) entry which is preliminary data.</text>
</comment>
<evidence type="ECO:0000313" key="1">
    <source>
        <dbReference type="EMBL" id="SNS14981.1"/>
    </source>
</evidence>
<name>A0AA94LM87_9BACT</name>
<organism evidence="1 2">
    <name type="scientific">Prevotella jejuni</name>
    <dbReference type="NCBI Taxonomy" id="1177574"/>
    <lineage>
        <taxon>Bacteria</taxon>
        <taxon>Pseudomonadati</taxon>
        <taxon>Bacteroidota</taxon>
        <taxon>Bacteroidia</taxon>
        <taxon>Bacteroidales</taxon>
        <taxon>Prevotellaceae</taxon>
        <taxon>Prevotella</taxon>
    </lineage>
</organism>
<accession>A0AA94LM87</accession>
<dbReference type="AlphaFoldDB" id="A0AA94LM87"/>
<protein>
    <submittedName>
        <fullName evidence="1">Uncharacterized protein</fullName>
    </submittedName>
</protein>
<dbReference type="EMBL" id="FZNZ01000051">
    <property type="protein sequence ID" value="SNS14981.1"/>
    <property type="molecule type" value="Genomic_DNA"/>
</dbReference>
<gene>
    <name evidence="1" type="ORF">SAMN06265364_1519</name>
</gene>
<reference evidence="1 2" key="1">
    <citation type="submission" date="2017-06" db="EMBL/GenBank/DDBJ databases">
        <authorList>
            <person name="Varghese N."/>
            <person name="Submissions S."/>
        </authorList>
    </citation>
    <scope>NUCLEOTIDE SEQUENCE [LARGE SCALE GENOMIC DNA]</scope>
    <source>
        <strain evidence="1 2">DSM 26989</strain>
    </source>
</reference>
<sequence>MKVSEKSMTDMTGNCKPTFLSFFYTTGMYLDLSSKDTMMCM</sequence>
<keyword evidence="2" id="KW-1185">Reference proteome</keyword>
<proteinExistence type="predicted"/>